<name>A0A8B6D6I7_MYTGA</name>
<reference evidence="1" key="1">
    <citation type="submission" date="2018-11" db="EMBL/GenBank/DDBJ databases">
        <authorList>
            <person name="Alioto T."/>
            <person name="Alioto T."/>
        </authorList>
    </citation>
    <scope>NUCLEOTIDE SEQUENCE</scope>
</reference>
<protein>
    <submittedName>
        <fullName evidence="1">Uncharacterized protein</fullName>
    </submittedName>
</protein>
<organism evidence="1 2">
    <name type="scientific">Mytilus galloprovincialis</name>
    <name type="common">Mediterranean mussel</name>
    <dbReference type="NCBI Taxonomy" id="29158"/>
    <lineage>
        <taxon>Eukaryota</taxon>
        <taxon>Metazoa</taxon>
        <taxon>Spiralia</taxon>
        <taxon>Lophotrochozoa</taxon>
        <taxon>Mollusca</taxon>
        <taxon>Bivalvia</taxon>
        <taxon>Autobranchia</taxon>
        <taxon>Pteriomorphia</taxon>
        <taxon>Mytilida</taxon>
        <taxon>Mytiloidea</taxon>
        <taxon>Mytilidae</taxon>
        <taxon>Mytilinae</taxon>
        <taxon>Mytilus</taxon>
    </lineage>
</organism>
<accession>A0A8B6D6I7</accession>
<dbReference type="InterPro" id="IPR008441">
    <property type="entry name" value="AfumC-like_glycosyl_Trfase"/>
</dbReference>
<dbReference type="Gene3D" id="3.90.550.20">
    <property type="match status" value="1"/>
</dbReference>
<comment type="caution">
    <text evidence="1">The sequence shown here is derived from an EMBL/GenBank/DDBJ whole genome shotgun (WGS) entry which is preliminary data.</text>
</comment>
<evidence type="ECO:0000313" key="1">
    <source>
        <dbReference type="EMBL" id="VDI14088.1"/>
    </source>
</evidence>
<dbReference type="InterPro" id="IPR029044">
    <property type="entry name" value="Nucleotide-diphossugar_trans"/>
</dbReference>
<dbReference type="InterPro" id="IPR051706">
    <property type="entry name" value="Glycosyltransferase_domain"/>
</dbReference>
<dbReference type="GO" id="GO:0016020">
    <property type="term" value="C:membrane"/>
    <property type="evidence" value="ECO:0007669"/>
    <property type="project" value="GOC"/>
</dbReference>
<dbReference type="OrthoDB" id="409543at2759"/>
<gene>
    <name evidence="1" type="ORF">MGAL_10B090592</name>
</gene>
<dbReference type="Pfam" id="PF05704">
    <property type="entry name" value="Caps_synth"/>
    <property type="match status" value="1"/>
</dbReference>
<sequence length="219" mass="26167">MFWDRGFEQAPELQRACLKSWSELNTNFKIVILDMKQAEAVINRKIYYTDDAWNSAIIQAKSDIIRLELLAQYGGIWADATVHCNEPLVSWIDSAAERTNFFTYERRDTDVTQNEMPHISSWFIATTNTSYLISRWRHEVRKRWSIKPYPPNVYGYYWVHRIFRDLTRTDPDFYYEYNKMHFINAAGPHCLTHIKSYMYKMTANPCITRFKISSQQFIK</sequence>
<proteinExistence type="predicted"/>
<dbReference type="PANTHER" id="PTHR32385">
    <property type="entry name" value="MANNOSYL PHOSPHORYLINOSITOL CERAMIDE SYNTHASE"/>
    <property type="match status" value="1"/>
</dbReference>
<dbReference type="SUPFAM" id="SSF53448">
    <property type="entry name" value="Nucleotide-diphospho-sugar transferases"/>
    <property type="match status" value="1"/>
</dbReference>
<evidence type="ECO:0000313" key="2">
    <source>
        <dbReference type="Proteomes" id="UP000596742"/>
    </source>
</evidence>
<dbReference type="GO" id="GO:0051999">
    <property type="term" value="P:mannosyl-inositol phosphorylceramide biosynthetic process"/>
    <property type="evidence" value="ECO:0007669"/>
    <property type="project" value="TreeGrafter"/>
</dbReference>
<keyword evidence="2" id="KW-1185">Reference proteome</keyword>
<dbReference type="PANTHER" id="PTHR32385:SF15">
    <property type="entry name" value="INOSITOL PHOSPHOCERAMIDE MANNOSYLTRANSFERASE 1"/>
    <property type="match status" value="1"/>
</dbReference>
<dbReference type="GO" id="GO:0000030">
    <property type="term" value="F:mannosyltransferase activity"/>
    <property type="evidence" value="ECO:0007669"/>
    <property type="project" value="TreeGrafter"/>
</dbReference>
<dbReference type="AlphaFoldDB" id="A0A8B6D6I7"/>
<dbReference type="Proteomes" id="UP000596742">
    <property type="component" value="Unassembled WGS sequence"/>
</dbReference>
<dbReference type="EMBL" id="UYJE01002829">
    <property type="protein sequence ID" value="VDI14088.1"/>
    <property type="molecule type" value="Genomic_DNA"/>
</dbReference>